<keyword evidence="2" id="KW-1185">Reference proteome</keyword>
<evidence type="ECO:0000313" key="1">
    <source>
        <dbReference type="EMBL" id="MUG70916.1"/>
    </source>
</evidence>
<dbReference type="AlphaFoldDB" id="A0A7X3CSM4"/>
<evidence type="ECO:0000313" key="2">
    <source>
        <dbReference type="Proteomes" id="UP000450917"/>
    </source>
</evidence>
<sequence length="146" mass="17416">MPSFLEFFYERLKKKEFDNYPFMISLHHGLAYTVQLEDRVTNLLMLPFEQTGLAYIEPNPNPGNVVNVHPYYRGRILLEFEILHGTDLHKPKTEEQVLEFLYRNAWQLHQLAEGMQGSFEDYMVKFKMMCDFLRYFNSVVVIPNRS</sequence>
<gene>
    <name evidence="1" type="ORF">GNP93_09510</name>
</gene>
<organism evidence="1 2">
    <name type="scientific">Paenibacillus validus</name>
    <dbReference type="NCBI Taxonomy" id="44253"/>
    <lineage>
        <taxon>Bacteria</taxon>
        <taxon>Bacillati</taxon>
        <taxon>Bacillota</taxon>
        <taxon>Bacilli</taxon>
        <taxon>Bacillales</taxon>
        <taxon>Paenibacillaceae</taxon>
        <taxon>Paenibacillus</taxon>
    </lineage>
</organism>
<dbReference type="RefSeq" id="WP_054797732.1">
    <property type="nucleotide sequence ID" value="NZ_JBDLZV010000001.1"/>
</dbReference>
<accession>A0A7X3CSM4</accession>
<comment type="caution">
    <text evidence="1">The sequence shown here is derived from an EMBL/GenBank/DDBJ whole genome shotgun (WGS) entry which is preliminary data.</text>
</comment>
<dbReference type="Proteomes" id="UP000450917">
    <property type="component" value="Unassembled WGS sequence"/>
</dbReference>
<reference evidence="1 2" key="1">
    <citation type="submission" date="2019-11" db="EMBL/GenBank/DDBJ databases">
        <title>Draft genome sequences of five Paenibacillus species of dairy origin.</title>
        <authorList>
            <person name="Olajide A.M."/>
            <person name="Chen S."/>
            <person name="Lapointe G."/>
        </authorList>
    </citation>
    <scope>NUCLEOTIDE SEQUENCE [LARGE SCALE GENOMIC DNA]</scope>
    <source>
        <strain evidence="1 2">2CS3</strain>
    </source>
</reference>
<name>A0A7X3CSM4_9BACL</name>
<protein>
    <submittedName>
        <fullName evidence="1">Uncharacterized protein</fullName>
    </submittedName>
</protein>
<dbReference type="EMBL" id="WNZX01000006">
    <property type="protein sequence ID" value="MUG70916.1"/>
    <property type="molecule type" value="Genomic_DNA"/>
</dbReference>
<proteinExistence type="predicted"/>